<keyword evidence="2" id="KW-0378">Hydrolase</keyword>
<name>A0A1I4DW94_9PROT</name>
<evidence type="ECO:0000256" key="5">
    <source>
        <dbReference type="PIRSR" id="PIRSR001227-2"/>
    </source>
</evidence>
<dbReference type="InterPro" id="IPR002692">
    <property type="entry name" value="S45"/>
</dbReference>
<evidence type="ECO:0000313" key="6">
    <source>
        <dbReference type="EMBL" id="SFK96950.1"/>
    </source>
</evidence>
<feature type="binding site" evidence="5">
    <location>
        <position position="345"/>
    </location>
    <ligand>
        <name>Ca(2+)</name>
        <dbReference type="ChEBI" id="CHEBI:29108"/>
    </ligand>
</feature>
<comment type="similarity">
    <text evidence="1">Belongs to the peptidase S45 family.</text>
</comment>
<keyword evidence="5" id="KW-0479">Metal-binding</keyword>
<evidence type="ECO:0000256" key="2">
    <source>
        <dbReference type="ARBA" id="ARBA00022801"/>
    </source>
</evidence>
<dbReference type="EMBL" id="FOSP01000023">
    <property type="protein sequence ID" value="SFK96950.1"/>
    <property type="molecule type" value="Genomic_DNA"/>
</dbReference>
<feature type="binding site" evidence="5">
    <location>
        <position position="191"/>
    </location>
    <ligand>
        <name>Ca(2+)</name>
        <dbReference type="ChEBI" id="CHEBI:29108"/>
    </ligand>
</feature>
<dbReference type="InterPro" id="IPR043146">
    <property type="entry name" value="Penicillin_amidase_N_B-knob"/>
</dbReference>
<organism evidence="6 7">
    <name type="scientific">Nitrosomonas aestuarii</name>
    <dbReference type="NCBI Taxonomy" id="52441"/>
    <lineage>
        <taxon>Bacteria</taxon>
        <taxon>Pseudomonadati</taxon>
        <taxon>Pseudomonadota</taxon>
        <taxon>Betaproteobacteria</taxon>
        <taxon>Nitrosomonadales</taxon>
        <taxon>Nitrosomonadaceae</taxon>
        <taxon>Nitrosomonas</taxon>
    </lineage>
</organism>
<comment type="cofactor">
    <cofactor evidence="5">
        <name>Ca(2+)</name>
        <dbReference type="ChEBI" id="CHEBI:29108"/>
    </cofactor>
    <text evidence="5">Binds 1 Ca(2+) ion per dimer.</text>
</comment>
<dbReference type="PANTHER" id="PTHR34218:SF4">
    <property type="entry name" value="ACYL-HOMOSERINE LACTONE ACYLASE QUIP"/>
    <property type="match status" value="1"/>
</dbReference>
<feature type="binding site" evidence="5">
    <location>
        <position position="342"/>
    </location>
    <ligand>
        <name>Ca(2+)</name>
        <dbReference type="ChEBI" id="CHEBI:29108"/>
    </ligand>
</feature>
<dbReference type="AlphaFoldDB" id="A0A1I4DW94"/>
<dbReference type="CDD" id="cd03747">
    <property type="entry name" value="Ntn_PGA_like"/>
    <property type="match status" value="1"/>
</dbReference>
<gene>
    <name evidence="6" type="ORF">SAMN05216302_102332</name>
</gene>
<dbReference type="GO" id="GO:0016811">
    <property type="term" value="F:hydrolase activity, acting on carbon-nitrogen (but not peptide) bonds, in linear amides"/>
    <property type="evidence" value="ECO:0007669"/>
    <property type="project" value="InterPro"/>
</dbReference>
<protein>
    <submittedName>
        <fullName evidence="6">Penicillin amidase</fullName>
    </submittedName>
</protein>
<dbReference type="RefSeq" id="WP_090701100.1">
    <property type="nucleotide sequence ID" value="NZ_FOSP01000023.1"/>
</dbReference>
<proteinExistence type="inferred from homology"/>
<dbReference type="Gene3D" id="1.10.1400.10">
    <property type="match status" value="1"/>
</dbReference>
<evidence type="ECO:0000256" key="3">
    <source>
        <dbReference type="ARBA" id="ARBA00023145"/>
    </source>
</evidence>
<dbReference type="GO" id="GO:0046872">
    <property type="term" value="F:metal ion binding"/>
    <property type="evidence" value="ECO:0007669"/>
    <property type="project" value="UniProtKB-KW"/>
</dbReference>
<dbReference type="PANTHER" id="PTHR34218">
    <property type="entry name" value="PEPTIDASE S45 PENICILLIN AMIDASE"/>
    <property type="match status" value="1"/>
</dbReference>
<accession>A0A1I4DW94</accession>
<dbReference type="InterPro" id="IPR014395">
    <property type="entry name" value="Pen/GL7ACA/AHL_acylase"/>
</dbReference>
<dbReference type="Gene3D" id="2.30.120.10">
    <property type="match status" value="1"/>
</dbReference>
<evidence type="ECO:0000256" key="1">
    <source>
        <dbReference type="ARBA" id="ARBA00006586"/>
    </source>
</evidence>
<sequence length="797" mass="89483">MTRFFRFFRNAFIVLTCCGLLLIILAGTLLRGSLPQYEGKAHLSSLSAPATVERDALGSVTIRGQNRQDLASTLGFVHAQERFFEMDLMRRQAAGELAEIFGESAVSLDLEARKYRMRSRAQQILRQLPDDQQHLLTAYRSGVNAGLDALSMRPYPYLLTRTTPVKWREEDSLLVIFSMFVTLNEFNSRRELGLSFMQAELPDALYRFLTASGGSLDAPLIGEALEWPPMPTPDDLDLRKKSTPLPVHTFIYDESLPGSNNFAVSGTLTDGAALVANDMHLTLRVPNLWFRTRLIETEDNDKDKNHAATRIDVSGVSLPGVPLNVLGSNRHIAWSFTNSYGDFIDWVRVKLDPKDTSVYLGSSGWHTVQTFDEIITVRGAAARKITVRETEWGPIITQDYDGVPLAMAWTAFQPGGLNLNLVELEQAQTAEEAAAIAKQTGIPAQNFIVGDKNGHIHWTIAGRIPVRSGDFDSRLPSDWTAPDTGWQGWLEPVDYPHIRNPESGRLWTANTRTVDSETLKILGDGGYDLGARSRQIRDNLFAREQFTVDDLYQIQLDHRALFFVRWHDLLTSSLEHAESTTTFHQMASVLKNWDGRAAVDSVAYKIIRSFRHEVINTLLNAFTAEIKLRHPTFELPRLSQVEHAIWQLIEERPMHLLPANYENWDALILQCIQQVIAKLQKISGDITARTWGEVNAANIRHPLSQHLPAWIANQLNMPPDPLPGDFHMPRIQTPDFGASQRSVVAPGKEEEGYFDMPGGQSGHPLSPYYGSGHTHWVSENPTPFLPGKAEQTLYLIP</sequence>
<dbReference type="Proteomes" id="UP000199533">
    <property type="component" value="Unassembled WGS sequence"/>
</dbReference>
<dbReference type="PIRSF" id="PIRSF001227">
    <property type="entry name" value="Pen_acylase"/>
    <property type="match status" value="1"/>
</dbReference>
<keyword evidence="5" id="KW-0106">Calcium</keyword>
<keyword evidence="3" id="KW-0865">Zymogen</keyword>
<dbReference type="InterPro" id="IPR043147">
    <property type="entry name" value="Penicillin_amidase_A-knob"/>
</dbReference>
<dbReference type="Gene3D" id="3.60.20.10">
    <property type="entry name" value="Glutamine Phosphoribosylpyrophosphate, subunit 1, domain 1"/>
    <property type="match status" value="1"/>
</dbReference>
<dbReference type="STRING" id="52441.SAMN05216302_102332"/>
<dbReference type="SUPFAM" id="SSF56235">
    <property type="entry name" value="N-terminal nucleophile aminohydrolases (Ntn hydrolases)"/>
    <property type="match status" value="1"/>
</dbReference>
<keyword evidence="7" id="KW-1185">Reference proteome</keyword>
<dbReference type="GO" id="GO:0017000">
    <property type="term" value="P:antibiotic biosynthetic process"/>
    <property type="evidence" value="ECO:0007669"/>
    <property type="project" value="InterPro"/>
</dbReference>
<evidence type="ECO:0000313" key="7">
    <source>
        <dbReference type="Proteomes" id="UP000199533"/>
    </source>
</evidence>
<dbReference type="Gene3D" id="1.10.439.10">
    <property type="entry name" value="Penicillin Amidohydrolase, domain 1"/>
    <property type="match status" value="1"/>
</dbReference>
<evidence type="ECO:0000256" key="4">
    <source>
        <dbReference type="PIRSR" id="PIRSR001227-1"/>
    </source>
</evidence>
<dbReference type="OrthoDB" id="9760084at2"/>
<reference evidence="7" key="1">
    <citation type="submission" date="2016-10" db="EMBL/GenBank/DDBJ databases">
        <authorList>
            <person name="Varghese N."/>
            <person name="Submissions S."/>
        </authorList>
    </citation>
    <scope>NUCLEOTIDE SEQUENCE [LARGE SCALE GENOMIC DNA]</scope>
    <source>
        <strain evidence="7">Nm69</strain>
    </source>
</reference>
<dbReference type="InterPro" id="IPR023343">
    <property type="entry name" value="Penicillin_amidase_dom1"/>
</dbReference>
<feature type="active site" description="Nucleophile" evidence="4">
    <location>
        <position position="259"/>
    </location>
</feature>
<dbReference type="Pfam" id="PF01804">
    <property type="entry name" value="Penicil_amidase"/>
    <property type="match status" value="1"/>
</dbReference>
<dbReference type="InterPro" id="IPR029055">
    <property type="entry name" value="Ntn_hydrolases_N"/>
</dbReference>